<keyword evidence="5" id="KW-1185">Reference proteome</keyword>
<dbReference type="PANTHER" id="PTHR32305">
    <property type="match status" value="1"/>
</dbReference>
<dbReference type="STRING" id="145458.APU90_05285"/>
<gene>
    <name evidence="4" type="ORF">VT73_02480</name>
</gene>
<evidence type="ECO:0000313" key="5">
    <source>
        <dbReference type="Proteomes" id="UP000052979"/>
    </source>
</evidence>
<dbReference type="Proteomes" id="UP000052979">
    <property type="component" value="Unassembled WGS sequence"/>
</dbReference>
<evidence type="ECO:0000256" key="2">
    <source>
        <dbReference type="SAM" id="MobiDB-lite"/>
    </source>
</evidence>
<dbReference type="Gene3D" id="2.180.10.10">
    <property type="entry name" value="RHS repeat-associated core"/>
    <property type="match status" value="2"/>
</dbReference>
<proteinExistence type="predicted"/>
<keyword evidence="1" id="KW-0677">Repeat</keyword>
<evidence type="ECO:0000313" key="4">
    <source>
        <dbReference type="EMBL" id="KKM46538.1"/>
    </source>
</evidence>
<organism evidence="4 5">
    <name type="scientific">Rathayibacter toxicus</name>
    <dbReference type="NCBI Taxonomy" id="145458"/>
    <lineage>
        <taxon>Bacteria</taxon>
        <taxon>Bacillati</taxon>
        <taxon>Actinomycetota</taxon>
        <taxon>Actinomycetes</taxon>
        <taxon>Micrococcales</taxon>
        <taxon>Microbacteriaceae</taxon>
        <taxon>Rathayibacter</taxon>
    </lineage>
</organism>
<dbReference type="Pfam" id="PF25023">
    <property type="entry name" value="TEN_YD-shell"/>
    <property type="match status" value="1"/>
</dbReference>
<dbReference type="NCBIfam" id="TIGR01643">
    <property type="entry name" value="YD_repeat_2x"/>
    <property type="match status" value="2"/>
</dbReference>
<dbReference type="RefSeq" id="WP_046521601.1">
    <property type="nucleotide sequence ID" value="NZ_LBFI01000020.1"/>
</dbReference>
<feature type="domain" description="Teneurin-like YD-shell" evidence="3">
    <location>
        <begin position="2"/>
        <end position="162"/>
    </location>
</feature>
<protein>
    <recommendedName>
        <fullName evidence="3">Teneurin-like YD-shell domain-containing protein</fullName>
    </recommendedName>
</protein>
<accession>A0A0U1PVB2</accession>
<dbReference type="AlphaFoldDB" id="A0A0U1PVB2"/>
<evidence type="ECO:0000259" key="3">
    <source>
        <dbReference type="Pfam" id="PF25023"/>
    </source>
</evidence>
<dbReference type="InterPro" id="IPR006530">
    <property type="entry name" value="YD"/>
</dbReference>
<dbReference type="NCBIfam" id="TIGR03696">
    <property type="entry name" value="Rhs_assc_core"/>
    <property type="match status" value="1"/>
</dbReference>
<reference evidence="4 5" key="1">
    <citation type="submission" date="2015-04" db="EMBL/GenBank/DDBJ databases">
        <title>Draft genome sequence of Rathayibacter toxicus strain FH-142 (AKA 70134 or CS 32), a Western Australian isolate.</title>
        <authorList>
            <consortium name="Consortium for Microbial Forensics and Genomics (microFORGE)"/>
            <person name="Knight B.M."/>
            <person name="Roberts D.P."/>
            <person name="Lin D."/>
            <person name="Hari K."/>
            <person name="Fletcher J."/>
            <person name="Melcher U."/>
            <person name="Blagden T."/>
            <person name="Luster D.G."/>
            <person name="Sechler A.J."/>
            <person name="Schneider W.L."/>
            <person name="Winegar R.A."/>
        </authorList>
    </citation>
    <scope>NUCLEOTIDE SEQUENCE [LARGE SCALE GENOMIC DNA]</scope>
    <source>
        <strain evidence="4 5">FH142</strain>
    </source>
</reference>
<dbReference type="EMBL" id="LBFI01000020">
    <property type="protein sequence ID" value="KKM46538.1"/>
    <property type="molecule type" value="Genomic_DNA"/>
</dbReference>
<dbReference type="InterPro" id="IPR050708">
    <property type="entry name" value="T6SS_VgrG/RHS"/>
</dbReference>
<dbReference type="InterPro" id="IPR022385">
    <property type="entry name" value="Rhs_assc_core"/>
</dbReference>
<evidence type="ECO:0000256" key="1">
    <source>
        <dbReference type="ARBA" id="ARBA00022737"/>
    </source>
</evidence>
<dbReference type="InterPro" id="IPR056823">
    <property type="entry name" value="TEN-like_YD-shell"/>
</dbReference>
<sequence>AEFSYDPAGRLTHSKTGEISQEWEYQNGFLTSHHTVSPAGVTHTTIRRDDDRISAIEGPTGVTEYRYDTAGQLCETHTPHGISRWEYDPAGRLTQETLPTHERTHHYDPAGQLLRTTTSDGNRIDYVYDGLGRRIRETTADGNERSYTWSDTGWLTTVTNHQPETEKEKETETVTRLWVDVLGELATVNDTPLWWDSAAGSLDVIAIGDTPLLRTPGGITGVGDQWNIPGWRSERDTLHGDPWTANHATGPNAGTSGDAAGAGGGDPFAGLSLPDGLALTTSGAVTIGGLEWMGHRAYDPTTRGFLSTDPLPPIPGTSWAANPYAFAGNDPVHALDPTGLSPITDTQLQAYRDGNHGVFAAAGDWLAHNWEYLAGAAMVIGGGALMLTGIGGPIGGMLIAAGADVIIQKATTGSVNWTQTAVTAATGGLGELAAGTRVVTAIAGTGLRGAVTTGAVAGGVSGAAANAANYAISPGPHTIDGLMATTAEGALTGGTLGAAGGAAGAALARGLSPIITKIGSNALSRISPRNEQFMDSFLAAGGTVRHSRTATAIGDDYHTMANFEKSIGADGYHDVILHGSEDGQFIVNGLPTNPHQIADAILENPHYTPGQPIRLVSCHAKTNTAGELEEILGVPILSDHRPVALNKKGQLKVDVTWEPRRW</sequence>
<feature type="region of interest" description="Disordered" evidence="2">
    <location>
        <begin position="235"/>
        <end position="263"/>
    </location>
</feature>
<comment type="caution">
    <text evidence="4">The sequence shown here is derived from an EMBL/GenBank/DDBJ whole genome shotgun (WGS) entry which is preliminary data.</text>
</comment>
<dbReference type="PATRIC" id="fig|145458.8.peg.573"/>
<dbReference type="PANTHER" id="PTHR32305:SF15">
    <property type="entry name" value="PROTEIN RHSA-RELATED"/>
    <property type="match status" value="1"/>
</dbReference>
<name>A0A0U1PVB2_9MICO</name>
<feature type="non-terminal residue" evidence="4">
    <location>
        <position position="1"/>
    </location>
</feature>